<dbReference type="RefSeq" id="WP_163249168.1">
    <property type="nucleotide sequence ID" value="NZ_SXDP01000004.1"/>
</dbReference>
<accession>A0A6M0RA04</accession>
<keyword evidence="3" id="KW-1185">Reference proteome</keyword>
<proteinExistence type="predicted"/>
<dbReference type="InterPro" id="IPR017342">
    <property type="entry name" value="S-AdoMet-dep_Met_synth_prd"/>
</dbReference>
<evidence type="ECO:0000259" key="1">
    <source>
        <dbReference type="Pfam" id="PF02965"/>
    </source>
</evidence>
<name>A0A6M0RA04_9CLOT</name>
<dbReference type="Proteomes" id="UP000473885">
    <property type="component" value="Unassembled WGS sequence"/>
</dbReference>
<gene>
    <name evidence="2" type="ORF">FDF74_07430</name>
</gene>
<dbReference type="Pfam" id="PF02965">
    <property type="entry name" value="Met_synt_B12"/>
    <property type="match status" value="1"/>
</dbReference>
<comment type="caution">
    <text evidence="2">The sequence shown here is derived from an EMBL/GenBank/DDBJ whole genome shotgun (WGS) entry which is preliminary data.</text>
</comment>
<evidence type="ECO:0000313" key="3">
    <source>
        <dbReference type="Proteomes" id="UP000473885"/>
    </source>
</evidence>
<organism evidence="2 3">
    <name type="scientific">Clostridium niameyense</name>
    <dbReference type="NCBI Taxonomy" id="1622073"/>
    <lineage>
        <taxon>Bacteria</taxon>
        <taxon>Bacillati</taxon>
        <taxon>Bacillota</taxon>
        <taxon>Clostridia</taxon>
        <taxon>Eubacteriales</taxon>
        <taxon>Clostridiaceae</taxon>
        <taxon>Clostridium</taxon>
    </lineage>
</organism>
<dbReference type="PIRSF" id="PIRSF037984">
    <property type="entry name" value="Met_synth_TM0269_prd"/>
    <property type="match status" value="1"/>
</dbReference>
<evidence type="ECO:0000313" key="2">
    <source>
        <dbReference type="EMBL" id="NEZ47042.1"/>
    </source>
</evidence>
<protein>
    <submittedName>
        <fullName evidence="2">Methionine synthase</fullName>
    </submittedName>
</protein>
<dbReference type="SUPFAM" id="SSF56507">
    <property type="entry name" value="Methionine synthase activation domain-like"/>
    <property type="match status" value="1"/>
</dbReference>
<dbReference type="GO" id="GO:0008705">
    <property type="term" value="F:methionine synthase activity"/>
    <property type="evidence" value="ECO:0007669"/>
    <property type="project" value="InterPro"/>
</dbReference>
<dbReference type="AlphaFoldDB" id="A0A6M0RA04"/>
<dbReference type="InterPro" id="IPR037010">
    <property type="entry name" value="VitB12-dep_Met_synth_activ_sf"/>
</dbReference>
<reference evidence="2 3" key="1">
    <citation type="submission" date="2019-04" db="EMBL/GenBank/DDBJ databases">
        <title>Genome sequencing of Clostridium botulinum Groups I-IV and Clostridium butyricum.</title>
        <authorList>
            <person name="Brunt J."/>
            <person name="Van Vliet A.H.M."/>
            <person name="Stringer S.C."/>
            <person name="Carter A.T."/>
            <person name="Peck M.W."/>
        </authorList>
    </citation>
    <scope>NUCLEOTIDE SEQUENCE [LARGE SCALE GENOMIC DNA]</scope>
    <source>
        <strain evidence="2 3">IFR 18/094</strain>
    </source>
</reference>
<feature type="domain" description="AdoMet activation" evidence="1">
    <location>
        <begin position="83"/>
        <end position="194"/>
    </location>
</feature>
<dbReference type="Gene3D" id="3.40.109.40">
    <property type="match status" value="1"/>
</dbReference>
<dbReference type="EMBL" id="SXDP01000004">
    <property type="protein sequence ID" value="NEZ47042.1"/>
    <property type="molecule type" value="Genomic_DNA"/>
</dbReference>
<dbReference type="InterPro" id="IPR004223">
    <property type="entry name" value="VitB12-dep_Met_synth_activ_dom"/>
</dbReference>
<sequence>MNKDDLIIDKNEVLRYLGYRGQNLSENLINKIHSVRIESKSLFQPKFIYDIYSINKSDENVEITGTSLKLLGKDINKLLKDCDKCILMAVTLGNDIERRIRFYERVDLTKAVILDACATTAVEEICDLIQNKIKEECIKEGESLTFRYSPGYGDLSLDIQKDFINVLNAERRIGVTVSEHMLLFPRKSVTAIIGIKNVYGNNRKYTCTNCSNYNTCYYRKEGKNHGCKGVY</sequence>